<dbReference type="KEGG" id="mbrn:26247261"/>
<dbReference type="Pfam" id="PF20174">
    <property type="entry name" value="DUF6540"/>
    <property type="match status" value="1"/>
</dbReference>
<dbReference type="Proteomes" id="UP000510686">
    <property type="component" value="Chromosome 4"/>
</dbReference>
<keyword evidence="3" id="KW-1185">Reference proteome</keyword>
<evidence type="ECO:0000256" key="1">
    <source>
        <dbReference type="SAM" id="MobiDB-lite"/>
    </source>
</evidence>
<dbReference type="AlphaFoldDB" id="A0A7D5UZP9"/>
<feature type="compositionally biased region" description="Basic residues" evidence="1">
    <location>
        <begin position="137"/>
        <end position="150"/>
    </location>
</feature>
<accession>A0A7D5UZP9</accession>
<gene>
    <name evidence="2" type="ORF">G6M90_00g079510</name>
</gene>
<name>A0A7D5UZP9_9HYPO</name>
<dbReference type="InterPro" id="IPR046670">
    <property type="entry name" value="DUF6540"/>
</dbReference>
<feature type="region of interest" description="Disordered" evidence="1">
    <location>
        <begin position="125"/>
        <end position="150"/>
    </location>
</feature>
<organism evidence="2 3">
    <name type="scientific">Metarhizium brunneum</name>
    <dbReference type="NCBI Taxonomy" id="500148"/>
    <lineage>
        <taxon>Eukaryota</taxon>
        <taxon>Fungi</taxon>
        <taxon>Dikarya</taxon>
        <taxon>Ascomycota</taxon>
        <taxon>Pezizomycotina</taxon>
        <taxon>Sordariomycetes</taxon>
        <taxon>Hypocreomycetidae</taxon>
        <taxon>Hypocreales</taxon>
        <taxon>Clavicipitaceae</taxon>
        <taxon>Metarhizium</taxon>
    </lineage>
</organism>
<dbReference type="OrthoDB" id="4135672at2759"/>
<dbReference type="GeneID" id="26247261"/>
<dbReference type="EMBL" id="CP058935">
    <property type="protein sequence ID" value="QLI70777.1"/>
    <property type="molecule type" value="Genomic_DNA"/>
</dbReference>
<evidence type="ECO:0000313" key="3">
    <source>
        <dbReference type="Proteomes" id="UP000510686"/>
    </source>
</evidence>
<protein>
    <submittedName>
        <fullName evidence="2">Uncharacterized protein</fullName>
    </submittedName>
</protein>
<reference evidence="2 3" key="1">
    <citation type="submission" date="2020-07" db="EMBL/GenBank/DDBJ databases">
        <title>Telomere length de novo assembly of all 7 chromosomes of the fungus, Metarhizium brunneum, using a novel assembly pipeline.</title>
        <authorList>
            <person name="Saud z."/>
            <person name="Kortsinoglou A."/>
            <person name="Kouvelis V.N."/>
            <person name="Butt T.M."/>
        </authorList>
    </citation>
    <scope>NUCLEOTIDE SEQUENCE [LARGE SCALE GENOMIC DNA]</scope>
    <source>
        <strain evidence="2 3">4556</strain>
    </source>
</reference>
<proteinExistence type="predicted"/>
<sequence>MSYNVFLVAYLGAPRNHHGLFIKTDLASKCGIHLHVKGDIQNGMELEEKSTNNPETSANFVEISPLGWVAAGDLDPMRHICMSIPAPKKQFNSSKRLYPKEPLRRCQERTNEAIDSLARDVSYEWATDGQSSSVGQTKKRKGKGKGRGKA</sequence>
<dbReference type="RefSeq" id="XP_014539923.1">
    <property type="nucleotide sequence ID" value="XM_014684437.1"/>
</dbReference>
<evidence type="ECO:0000313" key="2">
    <source>
        <dbReference type="EMBL" id="QLI70777.1"/>
    </source>
</evidence>